<reference evidence="2" key="1">
    <citation type="submission" date="2021-01" db="EMBL/GenBank/DDBJ databases">
        <authorList>
            <consortium name="Genoscope - CEA"/>
            <person name="William W."/>
        </authorList>
    </citation>
    <scope>NUCLEOTIDE SEQUENCE</scope>
</reference>
<protein>
    <submittedName>
        <fullName evidence="2">Uncharacterized protein</fullName>
    </submittedName>
</protein>
<keyword evidence="1" id="KW-0175">Coiled coil</keyword>
<name>A0A8S1NNC4_9CILI</name>
<dbReference type="Proteomes" id="UP000692954">
    <property type="component" value="Unassembled WGS sequence"/>
</dbReference>
<feature type="coiled-coil region" evidence="1">
    <location>
        <begin position="90"/>
        <end position="128"/>
    </location>
</feature>
<sequence length="196" mass="23069">MNNVFCKHHPDNQIIFIIWNSTTLKLACDECMGTNLIEGNAQEEKWKKLAIRKALKEPDYFLSQFKLNQKNKVIMLALEKYPHVQLLEVVDKIEQQIKQIQIILDKIVDQLKEEATNIRNNKEALRKQFENITHYSQLKELIEGLNNSYQKITYDIFNQVEANLEKIFIDLEKDSTCLNQEIEKYSAKSIIIYCTS</sequence>
<organism evidence="2 3">
    <name type="scientific">Paramecium sonneborni</name>
    <dbReference type="NCBI Taxonomy" id="65129"/>
    <lineage>
        <taxon>Eukaryota</taxon>
        <taxon>Sar</taxon>
        <taxon>Alveolata</taxon>
        <taxon>Ciliophora</taxon>
        <taxon>Intramacronucleata</taxon>
        <taxon>Oligohymenophorea</taxon>
        <taxon>Peniculida</taxon>
        <taxon>Parameciidae</taxon>
        <taxon>Paramecium</taxon>
    </lineage>
</organism>
<proteinExistence type="predicted"/>
<evidence type="ECO:0000313" key="2">
    <source>
        <dbReference type="EMBL" id="CAD8093580.1"/>
    </source>
</evidence>
<dbReference type="AlphaFoldDB" id="A0A8S1NNC4"/>
<comment type="caution">
    <text evidence="2">The sequence shown here is derived from an EMBL/GenBank/DDBJ whole genome shotgun (WGS) entry which is preliminary data.</text>
</comment>
<accession>A0A8S1NNC4</accession>
<dbReference type="EMBL" id="CAJJDN010000061">
    <property type="protein sequence ID" value="CAD8093580.1"/>
    <property type="molecule type" value="Genomic_DNA"/>
</dbReference>
<evidence type="ECO:0000256" key="1">
    <source>
        <dbReference type="SAM" id="Coils"/>
    </source>
</evidence>
<evidence type="ECO:0000313" key="3">
    <source>
        <dbReference type="Proteomes" id="UP000692954"/>
    </source>
</evidence>
<keyword evidence="3" id="KW-1185">Reference proteome</keyword>
<gene>
    <name evidence="2" type="ORF">PSON_ATCC_30995.1.T0610041</name>
</gene>